<keyword evidence="1" id="KW-0812">Transmembrane</keyword>
<name>A0ABD5Y0R1_9EURY</name>
<keyword evidence="2" id="KW-0378">Hydrolase</keyword>
<keyword evidence="1" id="KW-1133">Transmembrane helix</keyword>
<feature type="transmembrane region" description="Helical" evidence="1">
    <location>
        <begin position="104"/>
        <end position="125"/>
    </location>
</feature>
<keyword evidence="3" id="KW-1185">Reference proteome</keyword>
<organism evidence="2 3">
    <name type="scientific">Halobaculum litoreum</name>
    <dbReference type="NCBI Taxonomy" id="3031998"/>
    <lineage>
        <taxon>Archaea</taxon>
        <taxon>Methanobacteriati</taxon>
        <taxon>Methanobacteriota</taxon>
        <taxon>Stenosarchaea group</taxon>
        <taxon>Halobacteria</taxon>
        <taxon>Halobacteriales</taxon>
        <taxon>Haloferacaceae</taxon>
        <taxon>Halobaculum</taxon>
    </lineage>
</organism>
<evidence type="ECO:0000256" key="1">
    <source>
        <dbReference type="SAM" id="Phobius"/>
    </source>
</evidence>
<evidence type="ECO:0000313" key="2">
    <source>
        <dbReference type="EMBL" id="MFC7137994.1"/>
    </source>
</evidence>
<keyword evidence="2" id="KW-0482">Metalloprotease</keyword>
<proteinExistence type="predicted"/>
<feature type="transmembrane region" description="Helical" evidence="1">
    <location>
        <begin position="21"/>
        <end position="38"/>
    </location>
</feature>
<gene>
    <name evidence="2" type="ORF">ACFQRB_19135</name>
</gene>
<reference evidence="2 3" key="1">
    <citation type="journal article" date="2019" name="Int. J. Syst. Evol. Microbiol.">
        <title>The Global Catalogue of Microorganisms (GCM) 10K type strain sequencing project: providing services to taxonomists for standard genome sequencing and annotation.</title>
        <authorList>
            <consortium name="The Broad Institute Genomics Platform"/>
            <consortium name="The Broad Institute Genome Sequencing Center for Infectious Disease"/>
            <person name="Wu L."/>
            <person name="Ma J."/>
        </authorList>
    </citation>
    <scope>NUCLEOTIDE SEQUENCE [LARGE SCALE GENOMIC DNA]</scope>
    <source>
        <strain evidence="2 3">DT92</strain>
    </source>
</reference>
<dbReference type="InterPro" id="IPR021683">
    <property type="entry name" value="DUF3267"/>
</dbReference>
<dbReference type="Proteomes" id="UP001596368">
    <property type="component" value="Unassembled WGS sequence"/>
</dbReference>
<dbReference type="EMBL" id="JBHSZG010000008">
    <property type="protein sequence ID" value="MFC7137994.1"/>
    <property type="molecule type" value="Genomic_DNA"/>
</dbReference>
<protein>
    <submittedName>
        <fullName evidence="2">Metalloprotease family protein</fullName>
    </submittedName>
</protein>
<dbReference type="AlphaFoldDB" id="A0ABD5Y0R1"/>
<feature type="transmembrane region" description="Helical" evidence="1">
    <location>
        <begin position="44"/>
        <end position="67"/>
    </location>
</feature>
<comment type="caution">
    <text evidence="2">The sequence shown here is derived from an EMBL/GenBank/DDBJ whole genome shotgun (WGS) entry which is preliminary data.</text>
</comment>
<sequence>MTVPESPAGYTDYREYSFPRGLGVITALPLLAIASAFISSESILIIVESPVLNLICVGIAVPLFIFIHESIHYITASTFGYDPIYEWPTMVYVPQVSLPVRHMVSMLLAPQILSLAYAVLLLSGVNQTLQIIMGLGLLLNLGSSSSDVLWAIRRVTWPTGTKVVVGEDLANYVAFPKDAV</sequence>
<evidence type="ECO:0000313" key="3">
    <source>
        <dbReference type="Proteomes" id="UP001596368"/>
    </source>
</evidence>
<keyword evidence="1" id="KW-0472">Membrane</keyword>
<dbReference type="Pfam" id="PF11667">
    <property type="entry name" value="DUF3267"/>
    <property type="match status" value="1"/>
</dbReference>
<dbReference type="GO" id="GO:0008237">
    <property type="term" value="F:metallopeptidase activity"/>
    <property type="evidence" value="ECO:0007669"/>
    <property type="project" value="UniProtKB-KW"/>
</dbReference>
<keyword evidence="2" id="KW-0645">Protease</keyword>
<accession>A0ABD5Y0R1</accession>